<evidence type="ECO:0000313" key="13">
    <source>
        <dbReference type="EMBL" id="GAA5798373.1"/>
    </source>
</evidence>
<proteinExistence type="inferred from homology"/>
<keyword evidence="8 11" id="KW-1133">Transmembrane helix</keyword>
<keyword evidence="3" id="KW-0337">GPI-anchor biosynthesis</keyword>
<dbReference type="PANTHER" id="PTHR22760:SF3">
    <property type="entry name" value="GPI MANNOSYLTRANSFERASE 4"/>
    <property type="match status" value="1"/>
</dbReference>
<feature type="transmembrane region" description="Helical" evidence="11">
    <location>
        <begin position="300"/>
        <end position="321"/>
    </location>
</feature>
<reference evidence="13 14" key="1">
    <citation type="submission" date="2024-04" db="EMBL/GenBank/DDBJ databases">
        <title>genome sequences of Mucor flavus KT1a and Helicostylum pulchrum KT1b strains isolation_sourced from the surface of a dry-aged beef.</title>
        <authorList>
            <person name="Toyotome T."/>
            <person name="Hosono M."/>
            <person name="Torimaru M."/>
            <person name="Fukuda K."/>
            <person name="Mikami N."/>
        </authorList>
    </citation>
    <scope>NUCLEOTIDE SEQUENCE [LARGE SCALE GENOMIC DNA]</scope>
    <source>
        <strain evidence="13 14">KT1b</strain>
    </source>
</reference>
<feature type="transmembrane region" description="Helical" evidence="11">
    <location>
        <begin position="381"/>
        <end position="400"/>
    </location>
</feature>
<evidence type="ECO:0000256" key="6">
    <source>
        <dbReference type="ARBA" id="ARBA00022692"/>
    </source>
</evidence>
<sequence>MLKKTVLTISFLLWTRWLISSLPGYIHPDEFFQNPEITSSKIFDLDTFTPWEYSPEHASRSIVAPFITTGIPFWLLKSLTPEGTLPSSFRLFVTQRFGSFVLSLIIDLCVYKLCNHIGKKSTLPMILVATSQVTLAYYTHPFSNSFESILLCLSLCTYADFVAKPSNKLSFLLGALFSLGVFTRITFPLYALPIGIAYLYQADNVGQVVNSVFPLFAGMLAFAVFCIVADSVYYGTLTFTVREKEFENIGQVISTLFNPIALASVRSEGNIVVTPLNNLLYNLDVDNLAQHGIHPRYTHFAVNLPLLFGPLAIFALMYMPSTFARIRNDTNAHMFYVFVGVLFSGLIGLSIMPHQEARFLCPLLVPLVMIYTWKQKKLSPSFWAAWFLFNIITTYVFGVIHQGGLISSMGYLNRQTNGLRDCYVLKNGDLTCAVGSPNLKTDSGQFNVSTNLVFYKTYMPPRHLLVIPKENDNSNVNIFDFASHLDQVVEQLEKSSGVTLRRHDTGKPEVDFAKTSTRNAFERTLFITPSFVSLPKIPHHRYMLLTTYSPHMSFDDIDKMIEMASETNSPESQMNLNVFLILSDKDDI</sequence>
<dbReference type="InterPro" id="IPR005599">
    <property type="entry name" value="GPI_mannosylTrfase"/>
</dbReference>
<feature type="signal peptide" evidence="12">
    <location>
        <begin position="1"/>
        <end position="21"/>
    </location>
</feature>
<keyword evidence="9 11" id="KW-0472">Membrane</keyword>
<name>A0ABP9XUC1_9FUNG</name>
<dbReference type="Pfam" id="PF03901">
    <property type="entry name" value="Glyco_transf_22"/>
    <property type="match status" value="1"/>
</dbReference>
<feature type="transmembrane region" description="Helical" evidence="11">
    <location>
        <begin position="333"/>
        <end position="352"/>
    </location>
</feature>
<organism evidence="13 14">
    <name type="scientific">Helicostylum pulchrum</name>
    <dbReference type="NCBI Taxonomy" id="562976"/>
    <lineage>
        <taxon>Eukaryota</taxon>
        <taxon>Fungi</taxon>
        <taxon>Fungi incertae sedis</taxon>
        <taxon>Mucoromycota</taxon>
        <taxon>Mucoromycotina</taxon>
        <taxon>Mucoromycetes</taxon>
        <taxon>Mucorales</taxon>
        <taxon>Mucorineae</taxon>
        <taxon>Mucoraceae</taxon>
        <taxon>Helicostylum</taxon>
    </lineage>
</organism>
<dbReference type="EMBL" id="BAABUJ010000010">
    <property type="protein sequence ID" value="GAA5798373.1"/>
    <property type="molecule type" value="Genomic_DNA"/>
</dbReference>
<evidence type="ECO:0000256" key="11">
    <source>
        <dbReference type="RuleBase" id="RU363075"/>
    </source>
</evidence>
<feature type="transmembrane region" description="Helical" evidence="11">
    <location>
        <begin position="212"/>
        <end position="234"/>
    </location>
</feature>
<evidence type="ECO:0000256" key="7">
    <source>
        <dbReference type="ARBA" id="ARBA00022824"/>
    </source>
</evidence>
<evidence type="ECO:0000256" key="2">
    <source>
        <dbReference type="ARBA" id="ARBA00004687"/>
    </source>
</evidence>
<comment type="similarity">
    <text evidence="10">Belongs to the glycosyltransferase 22 family. PIGZ subfamily.</text>
</comment>
<evidence type="ECO:0000256" key="8">
    <source>
        <dbReference type="ARBA" id="ARBA00022989"/>
    </source>
</evidence>
<keyword evidence="14" id="KW-1185">Reference proteome</keyword>
<keyword evidence="6 11" id="KW-0812">Transmembrane</keyword>
<evidence type="ECO:0000256" key="4">
    <source>
        <dbReference type="ARBA" id="ARBA00022676"/>
    </source>
</evidence>
<keyword evidence="12" id="KW-0732">Signal</keyword>
<keyword evidence="4 11" id="KW-0328">Glycosyltransferase</keyword>
<feature type="transmembrane region" description="Helical" evidence="11">
    <location>
        <begin position="175"/>
        <end position="200"/>
    </location>
</feature>
<comment type="caution">
    <text evidence="13">The sequence shown here is derived from an EMBL/GenBank/DDBJ whole genome shotgun (WGS) entry which is preliminary data.</text>
</comment>
<dbReference type="PANTHER" id="PTHR22760">
    <property type="entry name" value="GLYCOSYLTRANSFERASE"/>
    <property type="match status" value="1"/>
</dbReference>
<evidence type="ECO:0000256" key="12">
    <source>
        <dbReference type="SAM" id="SignalP"/>
    </source>
</evidence>
<dbReference type="Proteomes" id="UP001476247">
    <property type="component" value="Unassembled WGS sequence"/>
</dbReference>
<comment type="pathway">
    <text evidence="2">Glycolipid biosynthesis; glycosylphosphatidylinositol-anchor biosynthesis.</text>
</comment>
<comment type="subcellular location">
    <subcellularLocation>
        <location evidence="1 11">Endoplasmic reticulum membrane</location>
        <topology evidence="1 11">Multi-pass membrane protein</topology>
    </subcellularLocation>
</comment>
<keyword evidence="7 11" id="KW-0256">Endoplasmic reticulum</keyword>
<evidence type="ECO:0000256" key="9">
    <source>
        <dbReference type="ARBA" id="ARBA00023136"/>
    </source>
</evidence>
<evidence type="ECO:0000313" key="14">
    <source>
        <dbReference type="Proteomes" id="UP001476247"/>
    </source>
</evidence>
<evidence type="ECO:0000256" key="1">
    <source>
        <dbReference type="ARBA" id="ARBA00004477"/>
    </source>
</evidence>
<gene>
    <name evidence="13" type="ORF">HPULCUR_003775</name>
</gene>
<evidence type="ECO:0000256" key="5">
    <source>
        <dbReference type="ARBA" id="ARBA00022679"/>
    </source>
</evidence>
<evidence type="ECO:0000256" key="3">
    <source>
        <dbReference type="ARBA" id="ARBA00022502"/>
    </source>
</evidence>
<keyword evidence="5" id="KW-0808">Transferase</keyword>
<evidence type="ECO:0000256" key="10">
    <source>
        <dbReference type="ARBA" id="ARBA00038466"/>
    </source>
</evidence>
<accession>A0ABP9XUC1</accession>
<dbReference type="EC" id="2.4.1.-" evidence="11"/>
<protein>
    <recommendedName>
        <fullName evidence="11">Mannosyltransferase</fullName>
        <ecNumber evidence="11">2.4.1.-</ecNumber>
    </recommendedName>
</protein>
<feature type="chain" id="PRO_5045395151" description="Mannosyltransferase" evidence="12">
    <location>
        <begin position="22"/>
        <end position="588"/>
    </location>
</feature>